<comment type="similarity">
    <text evidence="1">Belongs to the transferase hexapeptide repeat family.</text>
</comment>
<dbReference type="Proteomes" id="UP000291485">
    <property type="component" value="Unassembled WGS sequence"/>
</dbReference>
<comment type="caution">
    <text evidence="4">The sequence shown here is derived from an EMBL/GenBank/DDBJ whole genome shotgun (WGS) entry which is preliminary data.</text>
</comment>
<dbReference type="EMBL" id="SJSN01000004">
    <property type="protein sequence ID" value="TCD11091.1"/>
    <property type="molecule type" value="Genomic_DNA"/>
</dbReference>
<dbReference type="PANTHER" id="PTHR42811">
    <property type="entry name" value="SERINE ACETYLTRANSFERASE"/>
    <property type="match status" value="1"/>
</dbReference>
<dbReference type="Gene3D" id="2.160.10.10">
    <property type="entry name" value="Hexapeptide repeat proteins"/>
    <property type="match status" value="1"/>
</dbReference>
<dbReference type="GO" id="GO:0016746">
    <property type="term" value="F:acyltransferase activity"/>
    <property type="evidence" value="ECO:0007669"/>
    <property type="project" value="UniProtKB-KW"/>
</dbReference>
<dbReference type="AlphaFoldDB" id="A0A4R0P5F6"/>
<dbReference type="InterPro" id="IPR001451">
    <property type="entry name" value="Hexapep"/>
</dbReference>
<keyword evidence="2 4" id="KW-0808">Transferase</keyword>
<keyword evidence="3" id="KW-0012">Acyltransferase</keyword>
<gene>
    <name evidence="4" type="ORF">EZ449_06250</name>
</gene>
<dbReference type="RefSeq" id="WP_131557111.1">
    <property type="nucleotide sequence ID" value="NZ_SJSN01000004.1"/>
</dbReference>
<evidence type="ECO:0000313" key="5">
    <source>
        <dbReference type="Proteomes" id="UP000291485"/>
    </source>
</evidence>
<sequence length="212" mass="23609">MKKILVAISSIRLIPHIILLNLSSQRLGIKYEIDRWLKLSQIDEGVQIGFLYLMTFYPEYRNLFYYRIGHVSLALNFLCPRMDTLFISTKSIGYGLFIQHGFATIIAAKSIGKDCWINQQVTIGFNDAESPVLNDNVNIKAGAKVIGDVSIGSNSTVGANAVVVKNVPENCVVVGVPAYIIKRNGVKVKHDLPSRPILSEEDPLYGLINKTW</sequence>
<evidence type="ECO:0000256" key="2">
    <source>
        <dbReference type="ARBA" id="ARBA00022679"/>
    </source>
</evidence>
<evidence type="ECO:0000256" key="3">
    <source>
        <dbReference type="ARBA" id="ARBA00023315"/>
    </source>
</evidence>
<protein>
    <submittedName>
        <fullName evidence="4">Serine acetyltransferase</fullName>
    </submittedName>
</protein>
<accession>A0A4R0P5F6</accession>
<evidence type="ECO:0000313" key="4">
    <source>
        <dbReference type="EMBL" id="TCD11091.1"/>
    </source>
</evidence>
<evidence type="ECO:0000256" key="1">
    <source>
        <dbReference type="ARBA" id="ARBA00007274"/>
    </source>
</evidence>
<dbReference type="Pfam" id="PF00132">
    <property type="entry name" value="Hexapep"/>
    <property type="match status" value="1"/>
</dbReference>
<dbReference type="SUPFAM" id="SSF51161">
    <property type="entry name" value="Trimeric LpxA-like enzymes"/>
    <property type="match status" value="1"/>
</dbReference>
<proteinExistence type="inferred from homology"/>
<keyword evidence="5" id="KW-1185">Reference proteome</keyword>
<dbReference type="InterPro" id="IPR011004">
    <property type="entry name" value="Trimer_LpxA-like_sf"/>
</dbReference>
<dbReference type="InterPro" id="IPR045304">
    <property type="entry name" value="LbH_SAT"/>
</dbReference>
<reference evidence="4 5" key="1">
    <citation type="submission" date="2019-02" db="EMBL/GenBank/DDBJ databases">
        <title>Pedobacter sp. RP-3-11 sp. nov., isolated from Arctic soil.</title>
        <authorList>
            <person name="Dahal R.H."/>
        </authorList>
    </citation>
    <scope>NUCLEOTIDE SEQUENCE [LARGE SCALE GENOMIC DNA]</scope>
    <source>
        <strain evidence="4 5">RP-3-11</strain>
    </source>
</reference>
<dbReference type="OrthoDB" id="9794407at2"/>
<name>A0A4R0P5F6_9SPHI</name>
<organism evidence="4 5">
    <name type="scientific">Pedobacter frigidisoli</name>
    <dbReference type="NCBI Taxonomy" id="2530455"/>
    <lineage>
        <taxon>Bacteria</taxon>
        <taxon>Pseudomonadati</taxon>
        <taxon>Bacteroidota</taxon>
        <taxon>Sphingobacteriia</taxon>
        <taxon>Sphingobacteriales</taxon>
        <taxon>Sphingobacteriaceae</taxon>
        <taxon>Pedobacter</taxon>
    </lineage>
</organism>
<dbReference type="CDD" id="cd03354">
    <property type="entry name" value="LbH_SAT"/>
    <property type="match status" value="1"/>
</dbReference>